<sequence length="102" mass="11218">MSIRFAAPPQAMSVRLRGARARAAIARPGNDNGIGESTEAMLRASLRHFAEHGLAAAAHARAKAEAAWFNGDKEGYRWWLGICRTLDRRMARELAAQTRDVS</sequence>
<proteinExistence type="predicted"/>
<dbReference type="RefSeq" id="WP_159793483.1">
    <property type="nucleotide sequence ID" value="NZ_WTYM01000033.1"/>
</dbReference>
<comment type="caution">
    <text evidence="1">The sequence shown here is derived from an EMBL/GenBank/DDBJ whole genome shotgun (WGS) entry which is preliminary data.</text>
</comment>
<evidence type="ECO:0000313" key="1">
    <source>
        <dbReference type="EMBL" id="MXO59251.1"/>
    </source>
</evidence>
<dbReference type="EMBL" id="WTYM01000033">
    <property type="protein sequence ID" value="MXO59251.1"/>
    <property type="molecule type" value="Genomic_DNA"/>
</dbReference>
<dbReference type="AlphaFoldDB" id="A0A6I4STB6"/>
<name>A0A6I4STB6_9SPHN</name>
<evidence type="ECO:0000313" key="2">
    <source>
        <dbReference type="Proteomes" id="UP000433652"/>
    </source>
</evidence>
<gene>
    <name evidence="1" type="ORF">GRI89_06825</name>
</gene>
<reference evidence="1 2" key="1">
    <citation type="submission" date="2019-12" db="EMBL/GenBank/DDBJ databases">
        <title>Genomic-based taxomic classification of the family Erythrobacteraceae.</title>
        <authorList>
            <person name="Xu L."/>
        </authorList>
    </citation>
    <scope>NUCLEOTIDE SEQUENCE [LARGE SCALE GENOMIC DNA]</scope>
    <source>
        <strain evidence="1 2">MCCC 1K01500</strain>
    </source>
</reference>
<dbReference type="Proteomes" id="UP000433652">
    <property type="component" value="Unassembled WGS sequence"/>
</dbReference>
<protein>
    <submittedName>
        <fullName evidence="1">Uncharacterized protein</fullName>
    </submittedName>
</protein>
<accession>A0A6I4STB6</accession>
<keyword evidence="2" id="KW-1185">Reference proteome</keyword>
<dbReference type="OrthoDB" id="7510084at2"/>
<organism evidence="1 2">
    <name type="scientific">Croceibacterium salegens</name>
    <dbReference type="NCBI Taxonomy" id="1737568"/>
    <lineage>
        <taxon>Bacteria</taxon>
        <taxon>Pseudomonadati</taxon>
        <taxon>Pseudomonadota</taxon>
        <taxon>Alphaproteobacteria</taxon>
        <taxon>Sphingomonadales</taxon>
        <taxon>Erythrobacteraceae</taxon>
        <taxon>Croceibacterium</taxon>
    </lineage>
</organism>